<name>Q5HK58_STAEQ</name>
<accession>Q5HK58</accession>
<keyword evidence="2" id="KW-1185">Reference proteome</keyword>
<dbReference type="AlphaFoldDB" id="Q5HK58"/>
<dbReference type="EMBL" id="CP000029">
    <property type="protein sequence ID" value="AAW53394.1"/>
    <property type="molecule type" value="Genomic_DNA"/>
</dbReference>
<proteinExistence type="predicted"/>
<organism evidence="1 2">
    <name type="scientific">Staphylococcus epidermidis (strain ATCC 35984 / DSM 28319 / BCRC 17069 / CCUG 31568 / BM 3577 / RP62A)</name>
    <dbReference type="NCBI Taxonomy" id="176279"/>
    <lineage>
        <taxon>Bacteria</taxon>
        <taxon>Bacillati</taxon>
        <taxon>Bacillota</taxon>
        <taxon>Bacilli</taxon>
        <taxon>Bacillales</taxon>
        <taxon>Staphylococcaceae</taxon>
        <taxon>Staphylococcus</taxon>
    </lineage>
</organism>
<gene>
    <name evidence="1" type="ordered locus">SERP2492</name>
</gene>
<reference evidence="1 2" key="1">
    <citation type="journal article" date="2005" name="J. Bacteriol.">
        <title>Insights on evolution of virulence and resistance from the complete genome analysis of an early methicillin-resistant Staphylococcus aureus strain and a biofilm-producing methicillin-resistant Staphylococcus epidermidis strain.</title>
        <authorList>
            <person name="Gill S.R."/>
            <person name="Fouts D.E."/>
            <person name="Archer G.L."/>
            <person name="Mongodin E.F."/>
            <person name="Deboy R.T."/>
            <person name="Ravel J."/>
            <person name="Paulsen I.T."/>
            <person name="Kolonay J.F."/>
            <person name="Brinkac L."/>
            <person name="Beanan M."/>
            <person name="Dodson R.J."/>
            <person name="Daugherty S.C."/>
            <person name="Madupu R."/>
            <person name="Angiuoli S.V."/>
            <person name="Durkin A.S."/>
            <person name="Haft D.H."/>
            <person name="Vamathevan J."/>
            <person name="Khouri H."/>
            <person name="Utterback T."/>
            <person name="Lee C."/>
            <person name="Dimitrov G."/>
            <person name="Jiang L."/>
            <person name="Qin H."/>
            <person name="Weidman J."/>
            <person name="Tran K."/>
            <person name="Kang K."/>
            <person name="Hance I.R."/>
            <person name="Nelson K.E."/>
            <person name="Fraser C.M."/>
        </authorList>
    </citation>
    <scope>NUCLEOTIDE SEQUENCE [LARGE SCALE GENOMIC DNA]</scope>
    <source>
        <strain evidence="2">ATCC 35984 / RP62A</strain>
    </source>
</reference>
<protein>
    <submittedName>
        <fullName evidence="1">Uncharacterized protein</fullName>
    </submittedName>
</protein>
<dbReference type="KEGG" id="ser:SERP2492"/>
<dbReference type="HOGENOM" id="CLU_3222276_0_0_9"/>
<sequence length="44" mass="5260">MDKDIRKTRSRTVIKSVDINHKYLTEFLPFVEYITKVEGSKIFI</sequence>
<evidence type="ECO:0000313" key="1">
    <source>
        <dbReference type="EMBL" id="AAW53394.1"/>
    </source>
</evidence>
<evidence type="ECO:0000313" key="2">
    <source>
        <dbReference type="Proteomes" id="UP000000531"/>
    </source>
</evidence>
<dbReference type="Proteomes" id="UP000000531">
    <property type="component" value="Chromosome"/>
</dbReference>